<feature type="transmembrane region" description="Helical" evidence="1">
    <location>
        <begin position="109"/>
        <end position="130"/>
    </location>
</feature>
<dbReference type="Gene3D" id="3.55.50.30">
    <property type="match status" value="1"/>
</dbReference>
<protein>
    <submittedName>
        <fullName evidence="4">DUF4974 domain-containing protein</fullName>
    </submittedName>
</protein>
<sequence length="368" mass="42673">MEKEPKRPDKKQLSVLKSKLLDKYFNNTCSPDELDLLFSWLLDNSDQAEKQRILEVQWKKAVSIANKETRPQMQQRLDKIHHKINLANTNYTTEQSKNKKVRYINWQKIVYRAAAVILLPVLTLFIYINYFQESANLISLNHKAVINEIVSPVGSRTSLELADGTKVWLNHGSKLLYPQNFEGKNRTVTLVGEGYFDVAHNPKKPFIVKTDRINVTALGTRFNVKAYSDDKTVSATLKSGKIEVKSSKNKITMKPNQHLKLGLNNEKFKVQNVDPEKYISWKDGKLIFEDDNIENIVKRLSRWYDVDIEIIDPEIKDLTYTATFIDEPLFQILEMLAVVTPIKYEIPRRNKLPDGTYSKRIIKIYAKN</sequence>
<gene>
    <name evidence="4" type="ORF">GM418_16500</name>
</gene>
<keyword evidence="1" id="KW-0472">Membrane</keyword>
<dbReference type="GO" id="GO:0016989">
    <property type="term" value="F:sigma factor antagonist activity"/>
    <property type="evidence" value="ECO:0007669"/>
    <property type="project" value="TreeGrafter"/>
</dbReference>
<keyword evidence="1" id="KW-1133">Transmembrane helix</keyword>
<reference evidence="4 5" key="1">
    <citation type="submission" date="2019-11" db="EMBL/GenBank/DDBJ databases">
        <authorList>
            <person name="Zheng R.K."/>
            <person name="Sun C.M."/>
        </authorList>
    </citation>
    <scope>NUCLEOTIDE SEQUENCE [LARGE SCALE GENOMIC DNA]</scope>
    <source>
        <strain evidence="4 5">WC007</strain>
    </source>
</reference>
<evidence type="ECO:0000256" key="1">
    <source>
        <dbReference type="SAM" id="Phobius"/>
    </source>
</evidence>
<dbReference type="PANTHER" id="PTHR30273:SF2">
    <property type="entry name" value="PROTEIN FECR"/>
    <property type="match status" value="1"/>
</dbReference>
<organism evidence="4 5">
    <name type="scientific">Maribellus comscasis</name>
    <dbReference type="NCBI Taxonomy" id="2681766"/>
    <lineage>
        <taxon>Bacteria</taxon>
        <taxon>Pseudomonadati</taxon>
        <taxon>Bacteroidota</taxon>
        <taxon>Bacteroidia</taxon>
        <taxon>Marinilabiliales</taxon>
        <taxon>Prolixibacteraceae</taxon>
        <taxon>Maribellus</taxon>
    </lineage>
</organism>
<dbReference type="AlphaFoldDB" id="A0A6I6K1A1"/>
<dbReference type="Proteomes" id="UP000428260">
    <property type="component" value="Chromosome"/>
</dbReference>
<dbReference type="Gene3D" id="2.60.120.1440">
    <property type="match status" value="1"/>
</dbReference>
<dbReference type="KEGG" id="mcos:GM418_16500"/>
<name>A0A6I6K1A1_9BACT</name>
<evidence type="ECO:0000313" key="4">
    <source>
        <dbReference type="EMBL" id="QGY45213.1"/>
    </source>
</evidence>
<dbReference type="PANTHER" id="PTHR30273">
    <property type="entry name" value="PERIPLASMIC SIGNAL SENSOR AND SIGMA FACTOR ACTIVATOR FECR-RELATED"/>
    <property type="match status" value="1"/>
</dbReference>
<feature type="domain" description="Protein FecR C-terminal" evidence="3">
    <location>
        <begin position="285"/>
        <end position="347"/>
    </location>
</feature>
<accession>A0A6I6K1A1</accession>
<dbReference type="FunFam" id="2.60.120.1440:FF:000001">
    <property type="entry name" value="Putative anti-sigma factor"/>
    <property type="match status" value="1"/>
</dbReference>
<dbReference type="EMBL" id="CP046401">
    <property type="protein sequence ID" value="QGY45213.1"/>
    <property type="molecule type" value="Genomic_DNA"/>
</dbReference>
<dbReference type="InterPro" id="IPR032508">
    <property type="entry name" value="FecR_C"/>
</dbReference>
<proteinExistence type="predicted"/>
<dbReference type="Pfam" id="PF04773">
    <property type="entry name" value="FecR"/>
    <property type="match status" value="1"/>
</dbReference>
<dbReference type="InterPro" id="IPR012373">
    <property type="entry name" value="Ferrdict_sens_TM"/>
</dbReference>
<evidence type="ECO:0000259" key="2">
    <source>
        <dbReference type="Pfam" id="PF04773"/>
    </source>
</evidence>
<dbReference type="Pfam" id="PF16344">
    <property type="entry name" value="FecR_C"/>
    <property type="match status" value="1"/>
</dbReference>
<keyword evidence="1" id="KW-0812">Transmembrane</keyword>
<dbReference type="InterPro" id="IPR006860">
    <property type="entry name" value="FecR"/>
</dbReference>
<dbReference type="PIRSF" id="PIRSF018266">
    <property type="entry name" value="FecR"/>
    <property type="match status" value="1"/>
</dbReference>
<evidence type="ECO:0000313" key="5">
    <source>
        <dbReference type="Proteomes" id="UP000428260"/>
    </source>
</evidence>
<dbReference type="RefSeq" id="WP_158868274.1">
    <property type="nucleotide sequence ID" value="NZ_CP046401.1"/>
</dbReference>
<keyword evidence="5" id="KW-1185">Reference proteome</keyword>
<evidence type="ECO:0000259" key="3">
    <source>
        <dbReference type="Pfam" id="PF16344"/>
    </source>
</evidence>
<feature type="domain" description="FecR protein" evidence="2">
    <location>
        <begin position="148"/>
        <end position="242"/>
    </location>
</feature>